<dbReference type="PROSITE" id="PS51464">
    <property type="entry name" value="SIS"/>
    <property type="match status" value="1"/>
</dbReference>
<evidence type="ECO:0000256" key="2">
    <source>
        <dbReference type="ARBA" id="ARBA00023125"/>
    </source>
</evidence>
<dbReference type="InterPro" id="IPR001347">
    <property type="entry name" value="SIS_dom"/>
</dbReference>
<dbReference type="InterPro" id="IPR035472">
    <property type="entry name" value="RpiR-like_SIS"/>
</dbReference>
<sequence>MFNTKGLTNTEKYLLAYIEEHIEEMPSISIVKLSERANVSTASIVRTMRKLGYDGFTSFKHDLKKQYRFANENLSTFKSLEVVDQKIRAVVVKNEQEVRRTIEQLDSRAIEDAVQAIFGAQRVYLFSRGLSEMIASEMEIKFHLLERTCEQYVDPNIIKTISHRLNAQDVAIIISLNGHTEELVEAAKVCQQNEVPIVLVTANGASPLAKLSDITFVGYKSESSYFPDYEVRSRLPLQVISRILLDAYAIRVAGQK</sequence>
<evidence type="ECO:0000256" key="1">
    <source>
        <dbReference type="ARBA" id="ARBA00023015"/>
    </source>
</evidence>
<name>C8NIR7_9LACT</name>
<evidence type="ECO:0000259" key="5">
    <source>
        <dbReference type="PROSITE" id="PS51464"/>
    </source>
</evidence>
<dbReference type="Gene3D" id="3.40.50.10490">
    <property type="entry name" value="Glucose-6-phosphate isomerase like protein, domain 1"/>
    <property type="match status" value="1"/>
</dbReference>
<dbReference type="Proteomes" id="UP000005926">
    <property type="component" value="Unassembled WGS sequence"/>
</dbReference>
<keyword evidence="1" id="KW-0805">Transcription regulation</keyword>
<dbReference type="InterPro" id="IPR009057">
    <property type="entry name" value="Homeodomain-like_sf"/>
</dbReference>
<dbReference type="GeneID" id="78412429"/>
<evidence type="ECO:0000313" key="6">
    <source>
        <dbReference type="EMBL" id="EEW36464.1"/>
    </source>
</evidence>
<dbReference type="STRING" id="638301.HMPREF0444_1812"/>
<organism evidence="6 7">
    <name type="scientific">Granulicatella adiacens ATCC 49175</name>
    <dbReference type="NCBI Taxonomy" id="638301"/>
    <lineage>
        <taxon>Bacteria</taxon>
        <taxon>Bacillati</taxon>
        <taxon>Bacillota</taxon>
        <taxon>Bacilli</taxon>
        <taxon>Lactobacillales</taxon>
        <taxon>Carnobacteriaceae</taxon>
        <taxon>Granulicatella</taxon>
    </lineage>
</organism>
<dbReference type="Gene3D" id="1.10.10.10">
    <property type="entry name" value="Winged helix-like DNA-binding domain superfamily/Winged helix DNA-binding domain"/>
    <property type="match status" value="1"/>
</dbReference>
<feature type="domain" description="HTH rpiR-type" evidence="4">
    <location>
        <begin position="1"/>
        <end position="70"/>
    </location>
</feature>
<dbReference type="InterPro" id="IPR000281">
    <property type="entry name" value="HTH_RpiR"/>
</dbReference>
<feature type="domain" description="SIS" evidence="5">
    <location>
        <begin position="113"/>
        <end position="256"/>
    </location>
</feature>
<comment type="caution">
    <text evidence="6">The sequence shown here is derived from an EMBL/GenBank/DDBJ whole genome shotgun (WGS) entry which is preliminary data.</text>
</comment>
<dbReference type="SUPFAM" id="SSF46689">
    <property type="entry name" value="Homeodomain-like"/>
    <property type="match status" value="1"/>
</dbReference>
<dbReference type="CDD" id="cd05013">
    <property type="entry name" value="SIS_RpiR"/>
    <property type="match status" value="1"/>
</dbReference>
<dbReference type="Pfam" id="PF01418">
    <property type="entry name" value="HTH_6"/>
    <property type="match status" value="1"/>
</dbReference>
<proteinExistence type="predicted"/>
<dbReference type="PANTHER" id="PTHR30514">
    <property type="entry name" value="GLUCOKINASE"/>
    <property type="match status" value="1"/>
</dbReference>
<protein>
    <submittedName>
        <fullName evidence="6">SIS domain protein</fullName>
    </submittedName>
</protein>
<dbReference type="InterPro" id="IPR047640">
    <property type="entry name" value="RpiR-like"/>
</dbReference>
<evidence type="ECO:0000259" key="4">
    <source>
        <dbReference type="PROSITE" id="PS51071"/>
    </source>
</evidence>
<dbReference type="PANTHER" id="PTHR30514:SF21">
    <property type="entry name" value="RPIR-FAMILY TRANSCRIPTIONAL REGULATOR"/>
    <property type="match status" value="1"/>
</dbReference>
<dbReference type="RefSeq" id="WP_005606438.1">
    <property type="nucleotide sequence ID" value="NZ_CP102283.1"/>
</dbReference>
<dbReference type="GO" id="GO:1901135">
    <property type="term" value="P:carbohydrate derivative metabolic process"/>
    <property type="evidence" value="ECO:0007669"/>
    <property type="project" value="InterPro"/>
</dbReference>
<keyword evidence="7" id="KW-1185">Reference proteome</keyword>
<dbReference type="PROSITE" id="PS51071">
    <property type="entry name" value="HTH_RPIR"/>
    <property type="match status" value="1"/>
</dbReference>
<dbReference type="InterPro" id="IPR046348">
    <property type="entry name" value="SIS_dom_sf"/>
</dbReference>
<dbReference type="SUPFAM" id="SSF53697">
    <property type="entry name" value="SIS domain"/>
    <property type="match status" value="1"/>
</dbReference>
<gene>
    <name evidence="6" type="ORF">HMPREF0444_1812</name>
</gene>
<dbReference type="AlphaFoldDB" id="C8NIR7"/>
<keyword evidence="3" id="KW-0804">Transcription</keyword>
<dbReference type="eggNOG" id="COG1737">
    <property type="taxonomic scope" value="Bacteria"/>
</dbReference>
<accession>C8NIR7</accession>
<reference evidence="6 7" key="1">
    <citation type="submission" date="2009-08" db="EMBL/GenBank/DDBJ databases">
        <authorList>
            <person name="Muzny D."/>
            <person name="Qin X."/>
            <person name="Deng J."/>
            <person name="Jiang H."/>
            <person name="Liu Y."/>
            <person name="Qu J."/>
            <person name="Song X.-Z."/>
            <person name="Zhang L."/>
            <person name="Thornton R."/>
            <person name="Coyle M."/>
            <person name="Francisco L."/>
            <person name="Jackson L."/>
            <person name="Javaid M."/>
            <person name="Korchina V."/>
            <person name="Kovar C."/>
            <person name="Mata R."/>
            <person name="Mathew T."/>
            <person name="Ngo R."/>
            <person name="Nguyen L."/>
            <person name="Nguyen N."/>
            <person name="Okwuonu G."/>
            <person name="Ongeri F."/>
            <person name="Pham C."/>
            <person name="Simmons D."/>
            <person name="Wilczek-Boney K."/>
            <person name="Hale W."/>
            <person name="Jakkamsetti A."/>
            <person name="Pham P."/>
            <person name="Ruth R."/>
            <person name="San Lucas F."/>
            <person name="Warren J."/>
            <person name="Zhang J."/>
            <person name="Zhao Z."/>
            <person name="Zhou C."/>
            <person name="Zhu D."/>
            <person name="Lee S."/>
            <person name="Bess C."/>
            <person name="Blankenburg K."/>
            <person name="Forbes L."/>
            <person name="Fu Q."/>
            <person name="Gubbala S."/>
            <person name="Hirani K."/>
            <person name="Jayaseelan J.C."/>
            <person name="Lara F."/>
            <person name="Munidasa M."/>
            <person name="Palculict T."/>
            <person name="Patil S."/>
            <person name="Pu L.-L."/>
            <person name="Saada N."/>
            <person name="Tang L."/>
            <person name="Weissenberger G."/>
            <person name="Zhu Y."/>
            <person name="Hemphill L."/>
            <person name="Shang Y."/>
            <person name="Youmans B."/>
            <person name="Ayvaz T."/>
            <person name="Ross M."/>
            <person name="Santibanez J."/>
            <person name="Aqrawi P."/>
            <person name="Gross S."/>
            <person name="Joshi V."/>
            <person name="Fowler G."/>
            <person name="Nazareth L."/>
            <person name="Reid J."/>
            <person name="Worley K."/>
            <person name="Petrosino J."/>
            <person name="Highlander S."/>
            <person name="Gibbs R."/>
        </authorList>
    </citation>
    <scope>NUCLEOTIDE SEQUENCE [LARGE SCALE GENOMIC DNA]</scope>
    <source>
        <strain evidence="6 7">ATCC 49175</strain>
    </source>
</reference>
<keyword evidence="2" id="KW-0238">DNA-binding</keyword>
<dbReference type="GO" id="GO:0097367">
    <property type="term" value="F:carbohydrate derivative binding"/>
    <property type="evidence" value="ECO:0007669"/>
    <property type="project" value="InterPro"/>
</dbReference>
<dbReference type="GO" id="GO:0003700">
    <property type="term" value="F:DNA-binding transcription factor activity"/>
    <property type="evidence" value="ECO:0007669"/>
    <property type="project" value="InterPro"/>
</dbReference>
<dbReference type="InterPro" id="IPR036388">
    <property type="entry name" value="WH-like_DNA-bd_sf"/>
</dbReference>
<dbReference type="HOGENOM" id="CLU_055769_4_2_9"/>
<dbReference type="Pfam" id="PF01380">
    <property type="entry name" value="SIS"/>
    <property type="match status" value="1"/>
</dbReference>
<dbReference type="GO" id="GO:0003677">
    <property type="term" value="F:DNA binding"/>
    <property type="evidence" value="ECO:0007669"/>
    <property type="project" value="UniProtKB-KW"/>
</dbReference>
<evidence type="ECO:0000256" key="3">
    <source>
        <dbReference type="ARBA" id="ARBA00023163"/>
    </source>
</evidence>
<dbReference type="EMBL" id="ACKZ01000029">
    <property type="protein sequence ID" value="EEW36464.1"/>
    <property type="molecule type" value="Genomic_DNA"/>
</dbReference>
<evidence type="ECO:0000313" key="7">
    <source>
        <dbReference type="Proteomes" id="UP000005926"/>
    </source>
</evidence>